<keyword evidence="2" id="KW-1185">Reference proteome</keyword>
<name>A0AAE0ZT12_9GAST</name>
<dbReference type="EMBL" id="JAWDGP010003406">
    <property type="protein sequence ID" value="KAK3774501.1"/>
    <property type="molecule type" value="Genomic_DNA"/>
</dbReference>
<evidence type="ECO:0000313" key="2">
    <source>
        <dbReference type="Proteomes" id="UP001283361"/>
    </source>
</evidence>
<protein>
    <submittedName>
        <fullName evidence="1">Uncharacterized protein</fullName>
    </submittedName>
</protein>
<comment type="caution">
    <text evidence="1">The sequence shown here is derived from an EMBL/GenBank/DDBJ whole genome shotgun (WGS) entry which is preliminary data.</text>
</comment>
<evidence type="ECO:0000313" key="1">
    <source>
        <dbReference type="EMBL" id="KAK3774501.1"/>
    </source>
</evidence>
<dbReference type="AlphaFoldDB" id="A0AAE0ZT12"/>
<gene>
    <name evidence="1" type="ORF">RRG08_049437</name>
</gene>
<dbReference type="Proteomes" id="UP001283361">
    <property type="component" value="Unassembled WGS sequence"/>
</dbReference>
<accession>A0AAE0ZT12</accession>
<proteinExistence type="predicted"/>
<sequence length="77" mass="8103">MFVKTPDGKLNRWAEQVGPTSSSPLILTASLEQWDLAQVAVPYPALTTGAQQSPGRSTSRQCCLGKSGFALPSEPAA</sequence>
<organism evidence="1 2">
    <name type="scientific">Elysia crispata</name>
    <name type="common">lettuce slug</name>
    <dbReference type="NCBI Taxonomy" id="231223"/>
    <lineage>
        <taxon>Eukaryota</taxon>
        <taxon>Metazoa</taxon>
        <taxon>Spiralia</taxon>
        <taxon>Lophotrochozoa</taxon>
        <taxon>Mollusca</taxon>
        <taxon>Gastropoda</taxon>
        <taxon>Heterobranchia</taxon>
        <taxon>Euthyneura</taxon>
        <taxon>Panpulmonata</taxon>
        <taxon>Sacoglossa</taxon>
        <taxon>Placobranchoidea</taxon>
        <taxon>Plakobranchidae</taxon>
        <taxon>Elysia</taxon>
    </lineage>
</organism>
<reference evidence="1" key="1">
    <citation type="journal article" date="2023" name="G3 (Bethesda)">
        <title>A reference genome for the long-term kleptoplast-retaining sea slug Elysia crispata morphotype clarki.</title>
        <authorList>
            <person name="Eastman K.E."/>
            <person name="Pendleton A.L."/>
            <person name="Shaikh M.A."/>
            <person name="Suttiyut T."/>
            <person name="Ogas R."/>
            <person name="Tomko P."/>
            <person name="Gavelis G."/>
            <person name="Widhalm J.R."/>
            <person name="Wisecaver J.H."/>
        </authorList>
    </citation>
    <scope>NUCLEOTIDE SEQUENCE</scope>
    <source>
        <strain evidence="1">ECLA1</strain>
    </source>
</reference>